<sequence>MCNAEKGDDAPVGIHMWRRAEHSEARRAVVAWDIRGEGAKEESGNAHWQRALLGEVKGGSGVGEAEMASGKGISRAEDAKSVMGWGDQDECQVREGAEMVRLNEVVDTGDSRTKEEGRIEEVVSADERERRGVCLPRRSTSMTMRGDDSEEKQGGRGNNMFVYGFLRVQTPMLITHNNSTTARVPYFSESQFLGTWQAATNHFNLKKITTGPVLYGPQNLNVNCIPLSTMKLTRKFLKHSLTKSKTHGSRFMVAAVRDYIPMSRQKFGNRIRRRAGYSTAASKGNKKTLARSPLARRPARIENGPSGFLWL</sequence>
<organism evidence="2 3">
    <name type="scientific">Favolaschia claudopus</name>
    <dbReference type="NCBI Taxonomy" id="2862362"/>
    <lineage>
        <taxon>Eukaryota</taxon>
        <taxon>Fungi</taxon>
        <taxon>Dikarya</taxon>
        <taxon>Basidiomycota</taxon>
        <taxon>Agaricomycotina</taxon>
        <taxon>Agaricomycetes</taxon>
        <taxon>Agaricomycetidae</taxon>
        <taxon>Agaricales</taxon>
        <taxon>Marasmiineae</taxon>
        <taxon>Mycenaceae</taxon>
        <taxon>Favolaschia</taxon>
    </lineage>
</organism>
<name>A0AAW0AVY3_9AGAR</name>
<dbReference type="EMBL" id="JAWWNJ010000047">
    <property type="protein sequence ID" value="KAK7017646.1"/>
    <property type="molecule type" value="Genomic_DNA"/>
</dbReference>
<keyword evidence="3" id="KW-1185">Reference proteome</keyword>
<feature type="region of interest" description="Disordered" evidence="1">
    <location>
        <begin position="276"/>
        <end position="297"/>
    </location>
</feature>
<dbReference type="Proteomes" id="UP001362999">
    <property type="component" value="Unassembled WGS sequence"/>
</dbReference>
<evidence type="ECO:0000256" key="1">
    <source>
        <dbReference type="SAM" id="MobiDB-lite"/>
    </source>
</evidence>
<evidence type="ECO:0000313" key="3">
    <source>
        <dbReference type="Proteomes" id="UP001362999"/>
    </source>
</evidence>
<protein>
    <submittedName>
        <fullName evidence="2">Uncharacterized protein</fullName>
    </submittedName>
</protein>
<dbReference type="AlphaFoldDB" id="A0AAW0AVY3"/>
<gene>
    <name evidence="2" type="ORF">R3P38DRAFT_3559751</name>
</gene>
<proteinExistence type="predicted"/>
<accession>A0AAW0AVY3</accession>
<evidence type="ECO:0000313" key="2">
    <source>
        <dbReference type="EMBL" id="KAK7017646.1"/>
    </source>
</evidence>
<comment type="caution">
    <text evidence="2">The sequence shown here is derived from an EMBL/GenBank/DDBJ whole genome shotgun (WGS) entry which is preliminary data.</text>
</comment>
<reference evidence="2 3" key="1">
    <citation type="journal article" date="2024" name="J Genomics">
        <title>Draft genome sequencing and assembly of Favolaschia claudopus CIRM-BRFM 2984 isolated from oak limbs.</title>
        <authorList>
            <person name="Navarro D."/>
            <person name="Drula E."/>
            <person name="Chaduli D."/>
            <person name="Cazenave R."/>
            <person name="Ahrendt S."/>
            <person name="Wang J."/>
            <person name="Lipzen A."/>
            <person name="Daum C."/>
            <person name="Barry K."/>
            <person name="Grigoriev I.V."/>
            <person name="Favel A."/>
            <person name="Rosso M.N."/>
            <person name="Martin F."/>
        </authorList>
    </citation>
    <scope>NUCLEOTIDE SEQUENCE [LARGE SCALE GENOMIC DNA]</scope>
    <source>
        <strain evidence="2 3">CIRM-BRFM 2984</strain>
    </source>
</reference>